<evidence type="ECO:0000256" key="9">
    <source>
        <dbReference type="ARBA" id="ARBA00054868"/>
    </source>
</evidence>
<dbReference type="PANTHER" id="PTHR11471">
    <property type="entry name" value="TUMOR NECROSIS FACTOR FAMILY MEMBER"/>
    <property type="match status" value="1"/>
</dbReference>
<reference evidence="15 16" key="1">
    <citation type="submission" date="2019-04" db="EMBL/GenBank/DDBJ databases">
        <authorList>
            <person name="Alioto T."/>
            <person name="Alioto T."/>
        </authorList>
    </citation>
    <scope>NUCLEOTIDE SEQUENCE [LARGE SCALE GENOMIC DNA]</scope>
</reference>
<dbReference type="EMBL" id="WJEC01006463">
    <property type="protein sequence ID" value="KAF7472984.1"/>
    <property type="molecule type" value="Genomic_DNA"/>
</dbReference>
<evidence type="ECO:0000256" key="7">
    <source>
        <dbReference type="ARBA" id="ARBA00030168"/>
    </source>
</evidence>
<evidence type="ECO:0000256" key="2">
    <source>
        <dbReference type="ARBA" id="ARBA00008670"/>
    </source>
</evidence>
<dbReference type="PRINTS" id="PR01234">
    <property type="entry name" value="TNECROSISFCT"/>
</dbReference>
<protein>
    <recommendedName>
        <fullName evidence="3">Lymphotoxin-beta</fullName>
    </recommendedName>
    <alternativeName>
        <fullName evidence="7">Tumor necrosis factor C</fullName>
    </alternativeName>
    <alternativeName>
        <fullName evidence="8">Tumor necrosis factor ligand superfamily member 3</fullName>
    </alternativeName>
</protein>
<sequence length="323" mass="34381">MKAPLFWSWFRVWMGALGLQGRGGRPQGTGCLLLAVAGATSLVTLLLAVPITVLAVLALVPQEQGGLVMESAGLGAQAQQGLSKSNGLPSRLHSQIPSSSKNPFLRPGALSSHGKHPWVATLPPIVASTPVPGFQQLQEEKPETDLSSRLPAAHLIGAWMKGQGLSWEAKKEEAFLRSGTQFSGAEGLALPQDGLYYLYCNVGYRGRAPPSGAGPQDRSVTLRSSLYRAGGAYGRGAPELLLEGAETVTPVLDRAGRPQYRPLWYTSVGFGGLVQLRRGERVYVNISHPDMVDYRRGKTFFGAVMVGLVPSASLGKCLHSANV</sequence>
<dbReference type="SMART" id="SM00207">
    <property type="entry name" value="TNF"/>
    <property type="match status" value="1"/>
</dbReference>
<dbReference type="SUPFAM" id="SSF49842">
    <property type="entry name" value="TNF-like"/>
    <property type="match status" value="1"/>
</dbReference>
<comment type="subcellular location">
    <subcellularLocation>
        <location evidence="1">Membrane</location>
        <topology evidence="1">Single-pass type II membrane protein</topology>
    </subcellularLocation>
</comment>
<dbReference type="PRINTS" id="PR01237">
    <property type="entry name" value="TNFC"/>
</dbReference>
<evidence type="ECO:0000256" key="10">
    <source>
        <dbReference type="ARBA" id="ARBA00065749"/>
    </source>
</evidence>
<name>A0A5E4C498_MARMO</name>
<dbReference type="PANTHER" id="PTHR11471:SF29">
    <property type="entry name" value="LYMPHOTOXIN-BETA"/>
    <property type="match status" value="1"/>
</dbReference>
<dbReference type="GO" id="GO:0005164">
    <property type="term" value="F:tumor necrosis factor receptor binding"/>
    <property type="evidence" value="ECO:0007669"/>
    <property type="project" value="InterPro"/>
</dbReference>
<dbReference type="Proteomes" id="UP000662637">
    <property type="component" value="Unassembled WGS sequence"/>
</dbReference>
<evidence type="ECO:0000313" key="14">
    <source>
        <dbReference type="EMBL" id="KAF7472984.1"/>
    </source>
</evidence>
<keyword evidence="6" id="KW-0325">Glycoprotein</keyword>
<dbReference type="InterPro" id="IPR002961">
    <property type="entry name" value="TNF_C"/>
</dbReference>
<dbReference type="Gene3D" id="2.60.120.40">
    <property type="match status" value="1"/>
</dbReference>
<evidence type="ECO:0000256" key="6">
    <source>
        <dbReference type="ARBA" id="ARBA00023180"/>
    </source>
</evidence>
<keyword evidence="12" id="KW-0812">Transmembrane</keyword>
<feature type="region of interest" description="Disordered" evidence="11">
    <location>
        <begin position="80"/>
        <end position="99"/>
    </location>
</feature>
<evidence type="ECO:0000259" key="13">
    <source>
        <dbReference type="PROSITE" id="PS50049"/>
    </source>
</evidence>
<evidence type="ECO:0000256" key="1">
    <source>
        <dbReference type="ARBA" id="ARBA00004606"/>
    </source>
</evidence>
<dbReference type="GO" id="GO:0005886">
    <property type="term" value="C:plasma membrane"/>
    <property type="evidence" value="ECO:0007669"/>
    <property type="project" value="UniProtKB-ARBA"/>
</dbReference>
<proteinExistence type="inferred from homology"/>
<reference evidence="14" key="2">
    <citation type="submission" date="2020-08" db="EMBL/GenBank/DDBJ databases">
        <authorList>
            <person name="Shumante A."/>
            <person name="Zimin A.V."/>
            <person name="Puiu D."/>
            <person name="Salzberg S.L."/>
        </authorList>
    </citation>
    <scope>NUCLEOTIDE SEQUENCE</scope>
    <source>
        <strain evidence="14">WC2-LM</strain>
        <tissue evidence="14">Liver</tissue>
    </source>
</reference>
<evidence type="ECO:0000313" key="16">
    <source>
        <dbReference type="Proteomes" id="UP000335636"/>
    </source>
</evidence>
<organism evidence="15 16">
    <name type="scientific">Marmota monax</name>
    <name type="common">Woodchuck</name>
    <dbReference type="NCBI Taxonomy" id="9995"/>
    <lineage>
        <taxon>Eukaryota</taxon>
        <taxon>Metazoa</taxon>
        <taxon>Chordata</taxon>
        <taxon>Craniata</taxon>
        <taxon>Vertebrata</taxon>
        <taxon>Euteleostomi</taxon>
        <taxon>Mammalia</taxon>
        <taxon>Eutheria</taxon>
        <taxon>Euarchontoglires</taxon>
        <taxon>Glires</taxon>
        <taxon>Rodentia</taxon>
        <taxon>Sciuromorpha</taxon>
        <taxon>Sciuridae</taxon>
        <taxon>Xerinae</taxon>
        <taxon>Marmotini</taxon>
        <taxon>Marmota</taxon>
    </lineage>
</organism>
<dbReference type="InterPro" id="IPR006052">
    <property type="entry name" value="TNF_dom"/>
</dbReference>
<dbReference type="CDD" id="cd00184">
    <property type="entry name" value="TNF"/>
    <property type="match status" value="1"/>
</dbReference>
<evidence type="ECO:0000256" key="8">
    <source>
        <dbReference type="ARBA" id="ARBA00033262"/>
    </source>
</evidence>
<dbReference type="InterPro" id="IPR006053">
    <property type="entry name" value="TNF"/>
</dbReference>
<evidence type="ECO:0000256" key="5">
    <source>
        <dbReference type="ARBA" id="ARBA00023136"/>
    </source>
</evidence>
<dbReference type="Pfam" id="PF00229">
    <property type="entry name" value="TNF"/>
    <property type="match status" value="1"/>
</dbReference>
<evidence type="ECO:0000256" key="4">
    <source>
        <dbReference type="ARBA" id="ARBA00022514"/>
    </source>
</evidence>
<dbReference type="EMBL" id="CABDUW010000817">
    <property type="protein sequence ID" value="VTJ75692.1"/>
    <property type="molecule type" value="Genomic_DNA"/>
</dbReference>
<keyword evidence="5 12" id="KW-0472">Membrane</keyword>
<feature type="transmembrane region" description="Helical" evidence="12">
    <location>
        <begin position="32"/>
        <end position="60"/>
    </location>
</feature>
<accession>A0A5E4C498</accession>
<keyword evidence="16" id="KW-1185">Reference proteome</keyword>
<dbReference type="FunFam" id="2.60.120.40:FF:000030">
    <property type="entry name" value="Lymphotoxin-beta"/>
    <property type="match status" value="1"/>
</dbReference>
<dbReference type="GO" id="GO:0005125">
    <property type="term" value="F:cytokine activity"/>
    <property type="evidence" value="ECO:0007669"/>
    <property type="project" value="UniProtKB-KW"/>
</dbReference>
<dbReference type="InterPro" id="IPR008983">
    <property type="entry name" value="Tumour_necrosis_fac-like_dom"/>
</dbReference>
<feature type="domain" description="THD" evidence="13">
    <location>
        <begin position="151"/>
        <end position="306"/>
    </location>
</feature>
<dbReference type="GO" id="GO:0005615">
    <property type="term" value="C:extracellular space"/>
    <property type="evidence" value="ECO:0007669"/>
    <property type="project" value="UniProtKB-KW"/>
</dbReference>
<gene>
    <name evidence="14" type="ORF">GHT09_016233</name>
    <name evidence="15" type="ORF">MONAX_5E020057</name>
</gene>
<comment type="similarity">
    <text evidence="2">Belongs to the tumor necrosis factor family.</text>
</comment>
<evidence type="ECO:0000256" key="3">
    <source>
        <dbReference type="ARBA" id="ARBA00017745"/>
    </source>
</evidence>
<keyword evidence="4" id="KW-0202">Cytokine</keyword>
<evidence type="ECO:0000256" key="11">
    <source>
        <dbReference type="SAM" id="MobiDB-lite"/>
    </source>
</evidence>
<dbReference type="Proteomes" id="UP000335636">
    <property type="component" value="Unassembled WGS sequence"/>
</dbReference>
<keyword evidence="12" id="KW-1133">Transmembrane helix</keyword>
<evidence type="ECO:0000256" key="12">
    <source>
        <dbReference type="SAM" id="Phobius"/>
    </source>
</evidence>
<dbReference type="PROSITE" id="PS50049">
    <property type="entry name" value="THD_2"/>
    <property type="match status" value="1"/>
</dbReference>
<dbReference type="GO" id="GO:0006955">
    <property type="term" value="P:immune response"/>
    <property type="evidence" value="ECO:0007669"/>
    <property type="project" value="InterPro"/>
</dbReference>
<comment type="subunit">
    <text evidence="10">Heterotrimer of either two LTB and one LTA subunits or (less prevalent) two LTA and one LTB subunits.</text>
</comment>
<comment type="function">
    <text evidence="9">Cytokine that binds to LTBR/TNFRSF3. May play a specific role in immune response regulation. Provides the membrane anchor for the attachment of the heterotrimeric complex to the cell surface.</text>
</comment>
<evidence type="ECO:0000313" key="15">
    <source>
        <dbReference type="EMBL" id="VTJ75692.1"/>
    </source>
</evidence>
<dbReference type="AlphaFoldDB" id="A0A5E4C498"/>